<sequence>MEEQAGTVATSCIPFLASEHGRLRQEQRRISTVDLQAAIKHGTRTRTFCLTGPNTGQPRWKFEYRGTTYITDDSCTQQITCWSEGLSFNPVEITAEMQERMEKHRRFLRAHPENISEHTVCVIDQSGSMKESDIPGARNRSTAVFSAILLDFFLESFVNGQGDSDDVLTIMDMRDKASVLLYKEPLDAMTWNKIVAMVTGVTPRGQGYFIPAFRALHRLLLKDIGSGQDHNVHAIFLTDGSPSDHMELRGLYGGIAQEVVLGRVTGLVRLIAQTMGPRLKFTFLGFGSGSARRGFKMSNLSVLAEAAKTGGCVEAVARDAGSSSTELSTTFSSVSASTKVHRSSLALGQSMMEQRRLPIDRAPLSEQLQRFKLPDREFFEIVSVSSHRVQRVKFVKEFEGGDQFVRDTRRRLVPQALPFLDPAADGLAIRRIPFAKGGERYAFVAREVKNSADPQRCQFVGEWLVAKQTRVAQSNPRGFHIKYVQLQQKASFLAKKFNQRLKWLEISQGISLPHVEFIDSFVYAWQKQASSSGDQTRGDVTGLSSAGPDEHVVLWSSAETECLVEPVLSAELKFEKFNNNAGHVCETAARADRGDAEVERMLAPDSQSQHPEGSMAPSTGGLAGLGQPVGQAPGLGAIEEGDEDEEEEEEERGGGGGGAQDAADQKLWEDGEKYRWGRYLQSLQADPRGGLRLRLLPPGEVAQSYSHYSFEFSKRELVVVDLQGKVERRGAEGRQVIRLTDPAIHTHTCRDLAASHPANRLRWGITDKGERGVRDFFRSHKCNELCHVLGIKRGM</sequence>
<dbReference type="Gene3D" id="3.30.200.20">
    <property type="entry name" value="Phosphorylase Kinase, domain 1"/>
    <property type="match status" value="1"/>
</dbReference>
<evidence type="ECO:0000259" key="7">
    <source>
        <dbReference type="PROSITE" id="PS51158"/>
    </source>
</evidence>
<dbReference type="SMART" id="SM00811">
    <property type="entry name" value="Alpha_kinase"/>
    <property type="match status" value="1"/>
</dbReference>
<evidence type="ECO:0000313" key="8">
    <source>
        <dbReference type="EMBL" id="CEM55299.1"/>
    </source>
</evidence>
<dbReference type="AlphaFoldDB" id="A0A0G4IDI3"/>
<feature type="compositionally biased region" description="Acidic residues" evidence="6">
    <location>
        <begin position="639"/>
        <end position="651"/>
    </location>
</feature>
<dbReference type="VEuPathDB" id="CryptoDB:Cvel_13437"/>
<reference evidence="8" key="1">
    <citation type="submission" date="2014-11" db="EMBL/GenBank/DDBJ databases">
        <authorList>
            <person name="Otto D Thomas"/>
            <person name="Naeem Raeece"/>
        </authorList>
    </citation>
    <scope>NUCLEOTIDE SEQUENCE</scope>
</reference>
<dbReference type="EMBL" id="CDMZ01005862">
    <property type="protein sequence ID" value="CEM55299.1"/>
    <property type="molecule type" value="Genomic_DNA"/>
</dbReference>
<keyword evidence="5" id="KW-0067">ATP-binding</keyword>
<dbReference type="Gene3D" id="3.40.50.410">
    <property type="entry name" value="von Willebrand factor, type A domain"/>
    <property type="match status" value="1"/>
</dbReference>
<dbReference type="InterPro" id="IPR051852">
    <property type="entry name" value="Alpha-type_PK"/>
</dbReference>
<protein>
    <recommendedName>
        <fullName evidence="7">Alpha-type protein kinase domain-containing protein</fullName>
    </recommendedName>
</protein>
<dbReference type="GO" id="GO:0004674">
    <property type="term" value="F:protein serine/threonine kinase activity"/>
    <property type="evidence" value="ECO:0007669"/>
    <property type="project" value="UniProtKB-KW"/>
</dbReference>
<accession>A0A0G4IDI3</accession>
<proteinExistence type="predicted"/>
<keyword evidence="1" id="KW-0723">Serine/threonine-protein kinase</keyword>
<dbReference type="Gene3D" id="3.20.200.10">
    <property type="entry name" value="MHCK/EF2 kinase"/>
    <property type="match status" value="1"/>
</dbReference>
<dbReference type="Pfam" id="PF02816">
    <property type="entry name" value="Alpha_kinase"/>
    <property type="match status" value="2"/>
</dbReference>
<keyword evidence="4" id="KW-0418">Kinase</keyword>
<feature type="domain" description="Alpha-type protein kinase" evidence="7">
    <location>
        <begin position="395"/>
        <end position="794"/>
    </location>
</feature>
<evidence type="ECO:0000256" key="2">
    <source>
        <dbReference type="ARBA" id="ARBA00022679"/>
    </source>
</evidence>
<dbReference type="SUPFAM" id="SSF53300">
    <property type="entry name" value="vWA-like"/>
    <property type="match status" value="1"/>
</dbReference>
<feature type="region of interest" description="Disordered" evidence="6">
    <location>
        <begin position="601"/>
        <end position="663"/>
    </location>
</feature>
<evidence type="ECO:0000256" key="5">
    <source>
        <dbReference type="ARBA" id="ARBA00022840"/>
    </source>
</evidence>
<evidence type="ECO:0000256" key="1">
    <source>
        <dbReference type="ARBA" id="ARBA00022527"/>
    </source>
</evidence>
<dbReference type="InterPro" id="IPR036465">
    <property type="entry name" value="vWFA_dom_sf"/>
</dbReference>
<dbReference type="SUPFAM" id="SSF56112">
    <property type="entry name" value="Protein kinase-like (PK-like)"/>
    <property type="match status" value="2"/>
</dbReference>
<dbReference type="GO" id="GO:0005524">
    <property type="term" value="F:ATP binding"/>
    <property type="evidence" value="ECO:0007669"/>
    <property type="project" value="UniProtKB-KW"/>
</dbReference>
<evidence type="ECO:0000256" key="4">
    <source>
        <dbReference type="ARBA" id="ARBA00022777"/>
    </source>
</evidence>
<organism evidence="8">
    <name type="scientific">Chromera velia CCMP2878</name>
    <dbReference type="NCBI Taxonomy" id="1169474"/>
    <lineage>
        <taxon>Eukaryota</taxon>
        <taxon>Sar</taxon>
        <taxon>Alveolata</taxon>
        <taxon>Colpodellida</taxon>
        <taxon>Chromeraceae</taxon>
        <taxon>Chromera</taxon>
    </lineage>
</organism>
<gene>
    <name evidence="8" type="ORF">Cvel_13437</name>
</gene>
<keyword evidence="2" id="KW-0808">Transferase</keyword>
<dbReference type="InterPro" id="IPR011009">
    <property type="entry name" value="Kinase-like_dom_sf"/>
</dbReference>
<dbReference type="PANTHER" id="PTHR45992">
    <property type="entry name" value="EUKARYOTIC ELONGATION FACTOR 2 KINASE-RELATED"/>
    <property type="match status" value="1"/>
</dbReference>
<dbReference type="PROSITE" id="PS51158">
    <property type="entry name" value="ALPHA_KINASE"/>
    <property type="match status" value="1"/>
</dbReference>
<name>A0A0G4IDI3_9ALVE</name>
<evidence type="ECO:0000256" key="3">
    <source>
        <dbReference type="ARBA" id="ARBA00022741"/>
    </source>
</evidence>
<evidence type="ECO:0000256" key="6">
    <source>
        <dbReference type="SAM" id="MobiDB-lite"/>
    </source>
</evidence>
<dbReference type="PANTHER" id="PTHR45992:SF11">
    <property type="entry name" value="ALPHA-TYPE PROTEIN KINASE DOMAIN-CONTAINING PROTEIN"/>
    <property type="match status" value="1"/>
</dbReference>
<keyword evidence="3" id="KW-0547">Nucleotide-binding</keyword>
<dbReference type="CDD" id="cd00198">
    <property type="entry name" value="vWFA"/>
    <property type="match status" value="1"/>
</dbReference>
<dbReference type="InterPro" id="IPR004166">
    <property type="entry name" value="a-kinase_dom"/>
</dbReference>